<accession>A0A2P2IH64</accession>
<name>A0A2P2IH64_RHIMU</name>
<sequence length="45" mass="5011">MYSRWRVSPVAKELDLNKGATWCNGIVLEAATSSVLVIFRLLQSS</sequence>
<evidence type="ECO:0000256" key="1">
    <source>
        <dbReference type="SAM" id="Phobius"/>
    </source>
</evidence>
<reference evidence="2" key="1">
    <citation type="submission" date="2018-02" db="EMBL/GenBank/DDBJ databases">
        <title>Rhizophora mucronata_Transcriptome.</title>
        <authorList>
            <person name="Meera S.P."/>
            <person name="Sreeshan A."/>
            <person name="Augustine A."/>
        </authorList>
    </citation>
    <scope>NUCLEOTIDE SEQUENCE</scope>
    <source>
        <tissue evidence="2">Leaf</tissue>
    </source>
</reference>
<proteinExistence type="predicted"/>
<feature type="transmembrane region" description="Helical" evidence="1">
    <location>
        <begin position="21"/>
        <end position="42"/>
    </location>
</feature>
<keyword evidence="1" id="KW-0812">Transmembrane</keyword>
<keyword evidence="1" id="KW-0472">Membrane</keyword>
<dbReference type="AlphaFoldDB" id="A0A2P2IH64"/>
<organism evidence="2">
    <name type="scientific">Rhizophora mucronata</name>
    <name type="common">Asiatic mangrove</name>
    <dbReference type="NCBI Taxonomy" id="61149"/>
    <lineage>
        <taxon>Eukaryota</taxon>
        <taxon>Viridiplantae</taxon>
        <taxon>Streptophyta</taxon>
        <taxon>Embryophyta</taxon>
        <taxon>Tracheophyta</taxon>
        <taxon>Spermatophyta</taxon>
        <taxon>Magnoliopsida</taxon>
        <taxon>eudicotyledons</taxon>
        <taxon>Gunneridae</taxon>
        <taxon>Pentapetalae</taxon>
        <taxon>rosids</taxon>
        <taxon>fabids</taxon>
        <taxon>Malpighiales</taxon>
        <taxon>Rhizophoraceae</taxon>
        <taxon>Rhizophora</taxon>
    </lineage>
</organism>
<dbReference type="EMBL" id="GGEC01000075">
    <property type="protein sequence ID" value="MBW80558.1"/>
    <property type="molecule type" value="Transcribed_RNA"/>
</dbReference>
<keyword evidence="1" id="KW-1133">Transmembrane helix</keyword>
<evidence type="ECO:0000313" key="2">
    <source>
        <dbReference type="EMBL" id="MBW80558.1"/>
    </source>
</evidence>
<protein>
    <submittedName>
        <fullName evidence="2">Uncharacterized protein</fullName>
    </submittedName>
</protein>